<dbReference type="Pfam" id="PF14054">
    <property type="entry name" value="DUF4249"/>
    <property type="match status" value="1"/>
</dbReference>
<dbReference type="Proteomes" id="UP001317191">
    <property type="component" value="Unassembled WGS sequence"/>
</dbReference>
<dbReference type="InterPro" id="IPR025345">
    <property type="entry name" value="DUF4249"/>
</dbReference>
<organism evidence="2 3">
    <name type="scientific">Flavobacterium luminosum</name>
    <dbReference type="NCBI Taxonomy" id="2949086"/>
    <lineage>
        <taxon>Bacteria</taxon>
        <taxon>Pseudomonadati</taxon>
        <taxon>Bacteroidota</taxon>
        <taxon>Flavobacteriia</taxon>
        <taxon>Flavobacteriales</taxon>
        <taxon>Flavobacteriaceae</taxon>
        <taxon>Flavobacterium</taxon>
    </lineage>
</organism>
<keyword evidence="1" id="KW-0732">Signal</keyword>
<reference evidence="2 3" key="1">
    <citation type="submission" date="2022-05" db="EMBL/GenBank/DDBJ databases">
        <title>Flavobacterium sp., isolated from activated sludge.</title>
        <authorList>
            <person name="Ran Q."/>
        </authorList>
    </citation>
    <scope>NUCLEOTIDE SEQUENCE [LARGE SCALE GENOMIC DNA]</scope>
    <source>
        <strain evidence="2 3">HXWNR70</strain>
    </source>
</reference>
<accession>A0ABT0TLS4</accession>
<evidence type="ECO:0000313" key="2">
    <source>
        <dbReference type="EMBL" id="MCL9808449.1"/>
    </source>
</evidence>
<name>A0ABT0TLS4_9FLAO</name>
<dbReference type="RefSeq" id="WP_250591615.1">
    <property type="nucleotide sequence ID" value="NZ_JAMLJM010000002.1"/>
</dbReference>
<proteinExistence type="predicted"/>
<evidence type="ECO:0000256" key="1">
    <source>
        <dbReference type="SAM" id="SignalP"/>
    </source>
</evidence>
<keyword evidence="3" id="KW-1185">Reference proteome</keyword>
<dbReference type="PROSITE" id="PS51257">
    <property type="entry name" value="PROKAR_LIPOPROTEIN"/>
    <property type="match status" value="1"/>
</dbReference>
<protein>
    <submittedName>
        <fullName evidence="2">DUF4249 domain-containing protein</fullName>
    </submittedName>
</protein>
<comment type="caution">
    <text evidence="2">The sequence shown here is derived from an EMBL/GenBank/DDBJ whole genome shotgun (WGS) entry which is preliminary data.</text>
</comment>
<gene>
    <name evidence="2" type="ORF">NAT50_03670</name>
</gene>
<sequence length="271" mass="30066">MKKILLLLTTILLLTSCQDVVDIPLENAPAKLVIDANIKWYKGTDGATQVIKLSLTNDFYTSEILPASGAIVSIKDDANTLFNFIEDANTGNYICTNFVPQINTNYTLTVVYKGETYTATSKLLATPVIQDIQQETKPGISGEDEIQVKFFFQDDGQQENYYLLKVKNPEIVFPEYGVVSDEFFQGNLMFGFYNDDIKKGNLLQLSVQGIDKAYFNYMSKLISASGGNSGNPFATPPAVLRGNIINVTNSQNFPFGYFALGEVDARDYTVQ</sequence>
<feature type="signal peptide" evidence="1">
    <location>
        <begin position="1"/>
        <end position="21"/>
    </location>
</feature>
<evidence type="ECO:0000313" key="3">
    <source>
        <dbReference type="Proteomes" id="UP001317191"/>
    </source>
</evidence>
<feature type="chain" id="PRO_5045523740" evidence="1">
    <location>
        <begin position="22"/>
        <end position="271"/>
    </location>
</feature>
<dbReference type="EMBL" id="JAMLJM010000002">
    <property type="protein sequence ID" value="MCL9808449.1"/>
    <property type="molecule type" value="Genomic_DNA"/>
</dbReference>